<name>A0A1E1L1E4_9HELO</name>
<gene>
    <name evidence="2" type="ORF">RAG0_10802</name>
</gene>
<evidence type="ECO:0000313" key="2">
    <source>
        <dbReference type="EMBL" id="CZT04302.1"/>
    </source>
</evidence>
<dbReference type="EMBL" id="FJUX01000068">
    <property type="protein sequence ID" value="CZT04302.1"/>
    <property type="molecule type" value="Genomic_DNA"/>
</dbReference>
<feature type="region of interest" description="Disordered" evidence="1">
    <location>
        <begin position="490"/>
        <end position="510"/>
    </location>
</feature>
<reference evidence="3" key="1">
    <citation type="submission" date="2016-03" db="EMBL/GenBank/DDBJ databases">
        <authorList>
            <person name="Guldener U."/>
        </authorList>
    </citation>
    <scope>NUCLEOTIDE SEQUENCE [LARGE SCALE GENOMIC DNA]</scope>
    <source>
        <strain evidence="3">04CH-RAC-A.6.1</strain>
    </source>
</reference>
<dbReference type="AlphaFoldDB" id="A0A1E1L1E4"/>
<feature type="compositionally biased region" description="Low complexity" evidence="1">
    <location>
        <begin position="495"/>
        <end position="510"/>
    </location>
</feature>
<protein>
    <submittedName>
        <fullName evidence="2">Uncharacterized protein</fullName>
    </submittedName>
</protein>
<evidence type="ECO:0000313" key="3">
    <source>
        <dbReference type="Proteomes" id="UP000178912"/>
    </source>
</evidence>
<keyword evidence="3" id="KW-1185">Reference proteome</keyword>
<accession>A0A1E1L1E4</accession>
<dbReference type="OrthoDB" id="3536025at2759"/>
<organism evidence="2 3">
    <name type="scientific">Rhynchosporium agropyri</name>
    <dbReference type="NCBI Taxonomy" id="914238"/>
    <lineage>
        <taxon>Eukaryota</taxon>
        <taxon>Fungi</taxon>
        <taxon>Dikarya</taxon>
        <taxon>Ascomycota</taxon>
        <taxon>Pezizomycotina</taxon>
        <taxon>Leotiomycetes</taxon>
        <taxon>Helotiales</taxon>
        <taxon>Ploettnerulaceae</taxon>
        <taxon>Rhynchosporium</taxon>
    </lineage>
</organism>
<evidence type="ECO:0000256" key="1">
    <source>
        <dbReference type="SAM" id="MobiDB-lite"/>
    </source>
</evidence>
<sequence>MVNIVDENRCPGNFILNIASTGLGVVASLSHFGYFYRIKCVANNISLSASILNEVGRGVNQHETLFKDNFEEKFSGALSKCKKEYEQVAAALDKIRSYKKNEINEETEGMPKSPLKKLMWGLDMTLSELNKFENELDQSRKIAFTAQTIVQLVILQVNAQKRELSEYEQLSLRRVKKDMGDTLELLHRTGVGNVMMFSLREPTQPANTTQVAQAADNEKTETRSIASLTIRNPTELSVPTMLNFMKPGNVPMPPPPPPGMQPFVPYKSPDIYELHRISADPRDRVSKETTFRFLGIPLKINRKETQIVLACDKVSMSQDDIKKFMVEPKDDKAKQPVIDTLMRCPSSTSGAIYSYLSAKTDPRAYQTHTWTVECVVPTPTAGSEKRRFWSKKVKPATSHMIVIKEEAIVRPRPPGFRPPGFRPVPIRQLVRQSSIASRKAPKPVAKFELSQQETENIINDYLASFTILYDGVPVEERGAALKAIVLPTKDDSDYDSASCSSGSSRSLVDD</sequence>
<proteinExistence type="predicted"/>
<dbReference type="Proteomes" id="UP000178912">
    <property type="component" value="Unassembled WGS sequence"/>
</dbReference>